<keyword evidence="3" id="KW-0560">Oxidoreductase</keyword>
<keyword evidence="1" id="KW-0285">Flavoprotein</keyword>
<evidence type="ECO:0000256" key="3">
    <source>
        <dbReference type="ARBA" id="ARBA00023002"/>
    </source>
</evidence>
<dbReference type="InterPro" id="IPR051814">
    <property type="entry name" value="NAD(P)H-dep_FMN_reductase"/>
</dbReference>
<sequence length="174" mass="16852">MAITATVVGVSGGESPGSKTRAVTQAILDAAGGGELIDVSALGAEGLLGRSPDPEVDAAVLLASSAHVLVLASPIYRATVSGAVKAFLDRFPPDGLRGTVVVLAATAATAQHHLALDTGGRSLVASLGGVSAPTVVFATGADFADGAPGAELQALAGRAAAEALALSSGLTRTT</sequence>
<evidence type="ECO:0000256" key="2">
    <source>
        <dbReference type="ARBA" id="ARBA00022643"/>
    </source>
</evidence>
<feature type="domain" description="NADPH-dependent FMN reductase-like" evidence="4">
    <location>
        <begin position="6"/>
        <end position="140"/>
    </location>
</feature>
<dbReference type="AlphaFoldDB" id="A0A6J4IE68"/>
<dbReference type="PANTHER" id="PTHR43408:SF2">
    <property type="entry name" value="FMN REDUCTASE (NADPH)"/>
    <property type="match status" value="1"/>
</dbReference>
<dbReference type="GO" id="GO:0016491">
    <property type="term" value="F:oxidoreductase activity"/>
    <property type="evidence" value="ECO:0007669"/>
    <property type="project" value="UniProtKB-KW"/>
</dbReference>
<dbReference type="EMBL" id="CADCSY010000092">
    <property type="protein sequence ID" value="CAA9247617.1"/>
    <property type="molecule type" value="Genomic_DNA"/>
</dbReference>
<dbReference type="Gene3D" id="3.40.50.360">
    <property type="match status" value="1"/>
</dbReference>
<proteinExistence type="predicted"/>
<keyword evidence="2" id="KW-0288">FMN</keyword>
<dbReference type="Pfam" id="PF03358">
    <property type="entry name" value="FMN_red"/>
    <property type="match status" value="1"/>
</dbReference>
<protein>
    <recommendedName>
        <fullName evidence="4">NADPH-dependent FMN reductase-like domain-containing protein</fullName>
    </recommendedName>
</protein>
<dbReference type="PANTHER" id="PTHR43408">
    <property type="entry name" value="FMN REDUCTASE (NADPH)"/>
    <property type="match status" value="1"/>
</dbReference>
<evidence type="ECO:0000256" key="1">
    <source>
        <dbReference type="ARBA" id="ARBA00022630"/>
    </source>
</evidence>
<name>A0A6J4IE68_9ACTN</name>
<evidence type="ECO:0000313" key="5">
    <source>
        <dbReference type="EMBL" id="CAA9247617.1"/>
    </source>
</evidence>
<accession>A0A6J4IE68</accession>
<dbReference type="InterPro" id="IPR029039">
    <property type="entry name" value="Flavoprotein-like_sf"/>
</dbReference>
<reference evidence="5" key="1">
    <citation type="submission" date="2020-02" db="EMBL/GenBank/DDBJ databases">
        <authorList>
            <person name="Meier V. D."/>
        </authorList>
    </citation>
    <scope>NUCLEOTIDE SEQUENCE</scope>
    <source>
        <strain evidence="5">AVDCRST_MAG20</strain>
    </source>
</reference>
<dbReference type="InterPro" id="IPR005025">
    <property type="entry name" value="FMN_Rdtase-like_dom"/>
</dbReference>
<dbReference type="SUPFAM" id="SSF52218">
    <property type="entry name" value="Flavoproteins"/>
    <property type="match status" value="1"/>
</dbReference>
<organism evidence="5">
    <name type="scientific">uncultured Acidimicrobiales bacterium</name>
    <dbReference type="NCBI Taxonomy" id="310071"/>
    <lineage>
        <taxon>Bacteria</taxon>
        <taxon>Bacillati</taxon>
        <taxon>Actinomycetota</taxon>
        <taxon>Acidimicrobiia</taxon>
        <taxon>Acidimicrobiales</taxon>
        <taxon>environmental samples</taxon>
    </lineage>
</organism>
<gene>
    <name evidence="5" type="ORF">AVDCRST_MAG20-2180</name>
</gene>
<evidence type="ECO:0000259" key="4">
    <source>
        <dbReference type="Pfam" id="PF03358"/>
    </source>
</evidence>